<sequence>MSVKDVDEAQPEGRLEFKDYLLTYVFAFNFGATALGRGRGWSHDVLDRMVDGLRKRTWSPFNLDINDIDASYAVKKLVERYIEPEEELGFITIQRRWKSVMPPLRVTLRPKRKANEEAPLPSLDPGREPMRAVPVLTIHESGVAYIALFMGNAGQCSAEDLMDFVESFEELRVGVELSEEYRNALSQASHALGMACLDDFPCDASRMGGKRWRCSVYFPPSGCLNDLLLFGRGECSLREVFSILALTAYHKAYVDYWRDAGVEEYEFLRFISGAGFIPYVLIHALVDGDDVFEEVVKRFPRQVFGIVSHKKEGYRTRKSERVANSLVDIYESKEGSQFVGGMVSLFMGSSRAWTGGATAGGIDSPLLRKAAKDADDFGLLIGVRLLLHLFDYELSRVLDGGSAGDLFRVERRVAKGMEDVHEVRHQVYSRSSHWWWLAMERLRVDSAYEAVMEKLERVNFLVVNEDSRQVNLTMLVLSIMSAVISAILVAEAFLPQQWRTLGAFIIAVILSIILAKLSAIMNRLSNRGRRARYLR</sequence>
<evidence type="ECO:0000313" key="2">
    <source>
        <dbReference type="EMBL" id="GGP19087.1"/>
    </source>
</evidence>
<evidence type="ECO:0000256" key="1">
    <source>
        <dbReference type="SAM" id="Phobius"/>
    </source>
</evidence>
<comment type="caution">
    <text evidence="2">The sequence shown here is derived from an EMBL/GenBank/DDBJ whole genome shotgun (WGS) entry which is preliminary data.</text>
</comment>
<name>A0A830GTY1_9CREN</name>
<keyword evidence="1" id="KW-1133">Transmembrane helix</keyword>
<feature type="transmembrane region" description="Helical" evidence="1">
    <location>
        <begin position="500"/>
        <end position="520"/>
    </location>
</feature>
<accession>A0A830GTY1</accession>
<keyword evidence="1" id="KW-0472">Membrane</keyword>
<dbReference type="Proteomes" id="UP000610960">
    <property type="component" value="Unassembled WGS sequence"/>
</dbReference>
<reference evidence="2" key="2">
    <citation type="submission" date="2020-09" db="EMBL/GenBank/DDBJ databases">
        <authorList>
            <person name="Sun Q."/>
            <person name="Ohkuma M."/>
        </authorList>
    </citation>
    <scope>NUCLEOTIDE SEQUENCE</scope>
    <source>
        <strain evidence="2">JCM 10088</strain>
    </source>
</reference>
<organism evidence="2 3">
    <name type="scientific">Thermocladium modestius</name>
    <dbReference type="NCBI Taxonomy" id="62609"/>
    <lineage>
        <taxon>Archaea</taxon>
        <taxon>Thermoproteota</taxon>
        <taxon>Thermoprotei</taxon>
        <taxon>Thermoproteales</taxon>
        <taxon>Thermoproteaceae</taxon>
        <taxon>Thermocladium</taxon>
    </lineage>
</organism>
<gene>
    <name evidence="2" type="ORF">GCM10007981_01350</name>
</gene>
<dbReference type="EMBL" id="BMNL01000001">
    <property type="protein sequence ID" value="GGP19087.1"/>
    <property type="molecule type" value="Genomic_DNA"/>
</dbReference>
<feature type="transmembrane region" description="Helical" evidence="1">
    <location>
        <begin position="474"/>
        <end position="494"/>
    </location>
</feature>
<reference evidence="2" key="1">
    <citation type="journal article" date="2014" name="Int. J. Syst. Evol. Microbiol.">
        <title>Complete genome sequence of Corynebacterium casei LMG S-19264T (=DSM 44701T), isolated from a smear-ripened cheese.</title>
        <authorList>
            <consortium name="US DOE Joint Genome Institute (JGI-PGF)"/>
            <person name="Walter F."/>
            <person name="Albersmeier A."/>
            <person name="Kalinowski J."/>
            <person name="Ruckert C."/>
        </authorList>
    </citation>
    <scope>NUCLEOTIDE SEQUENCE</scope>
    <source>
        <strain evidence="2">JCM 10088</strain>
    </source>
</reference>
<proteinExistence type="predicted"/>
<dbReference type="AlphaFoldDB" id="A0A830GTY1"/>
<protein>
    <submittedName>
        <fullName evidence="2">Uncharacterized protein</fullName>
    </submittedName>
</protein>
<keyword evidence="3" id="KW-1185">Reference proteome</keyword>
<dbReference type="RefSeq" id="WP_188595550.1">
    <property type="nucleotide sequence ID" value="NZ_BMNL01000001.1"/>
</dbReference>
<evidence type="ECO:0000313" key="3">
    <source>
        <dbReference type="Proteomes" id="UP000610960"/>
    </source>
</evidence>
<keyword evidence="1" id="KW-0812">Transmembrane</keyword>